<accession>A0A8I1MGM6</accession>
<proteinExistence type="predicted"/>
<organism evidence="1 2">
    <name type="scientific">Priestia flexa</name>
    <dbReference type="NCBI Taxonomy" id="86664"/>
    <lineage>
        <taxon>Bacteria</taxon>
        <taxon>Bacillati</taxon>
        <taxon>Bacillota</taxon>
        <taxon>Bacilli</taxon>
        <taxon>Bacillales</taxon>
        <taxon>Bacillaceae</taxon>
        <taxon>Priestia</taxon>
    </lineage>
</organism>
<name>A0A8I1MGM6_9BACI</name>
<gene>
    <name evidence="1" type="ORF">JF537_10580</name>
</gene>
<dbReference type="Proteomes" id="UP000664578">
    <property type="component" value="Unassembled WGS sequence"/>
</dbReference>
<evidence type="ECO:0000313" key="1">
    <source>
        <dbReference type="EMBL" id="MBN8252025.1"/>
    </source>
</evidence>
<dbReference type="AlphaFoldDB" id="A0A8I1MGM6"/>
<protein>
    <submittedName>
        <fullName evidence="1">Uncharacterized protein</fullName>
    </submittedName>
</protein>
<dbReference type="EMBL" id="JAEMWV010000005">
    <property type="protein sequence ID" value="MBN8252025.1"/>
    <property type="molecule type" value="Genomic_DNA"/>
</dbReference>
<dbReference type="RefSeq" id="WP_139325284.1">
    <property type="nucleotide sequence ID" value="NZ_CM125968.1"/>
</dbReference>
<sequence length="60" mass="6833">MNSNHTIYKGKRLVLSAGTWSKELLAKLGLNLPATRIRKAFAWFKAGEKLSALYYFINCK</sequence>
<evidence type="ECO:0000313" key="2">
    <source>
        <dbReference type="Proteomes" id="UP000664578"/>
    </source>
</evidence>
<dbReference type="Gene3D" id="3.30.9.10">
    <property type="entry name" value="D-Amino Acid Oxidase, subunit A, domain 2"/>
    <property type="match status" value="1"/>
</dbReference>
<dbReference type="Gene3D" id="3.50.50.60">
    <property type="entry name" value="FAD/NAD(P)-binding domain"/>
    <property type="match status" value="1"/>
</dbReference>
<reference evidence="1" key="1">
    <citation type="submission" date="2020-12" db="EMBL/GenBank/DDBJ databases">
        <title>PHA producing bacteria isolated from mangrove.</title>
        <authorList>
            <person name="Zheng W."/>
            <person name="Yu S."/>
            <person name="Huang Y."/>
        </authorList>
    </citation>
    <scope>NUCLEOTIDE SEQUENCE</scope>
    <source>
        <strain evidence="1">GN22-4</strain>
    </source>
</reference>
<comment type="caution">
    <text evidence="1">The sequence shown here is derived from an EMBL/GenBank/DDBJ whole genome shotgun (WGS) entry which is preliminary data.</text>
</comment>
<dbReference type="InterPro" id="IPR036188">
    <property type="entry name" value="FAD/NAD-bd_sf"/>
</dbReference>